<dbReference type="WBParaSite" id="nRc.2.0.1.t37798-RA">
    <property type="protein sequence ID" value="nRc.2.0.1.t37798-RA"/>
    <property type="gene ID" value="nRc.2.0.1.g37798"/>
</dbReference>
<feature type="compositionally biased region" description="Low complexity" evidence="1">
    <location>
        <begin position="57"/>
        <end position="78"/>
    </location>
</feature>
<organism evidence="2 3">
    <name type="scientific">Romanomermis culicivorax</name>
    <name type="common">Nematode worm</name>
    <dbReference type="NCBI Taxonomy" id="13658"/>
    <lineage>
        <taxon>Eukaryota</taxon>
        <taxon>Metazoa</taxon>
        <taxon>Ecdysozoa</taxon>
        <taxon>Nematoda</taxon>
        <taxon>Enoplea</taxon>
        <taxon>Dorylaimia</taxon>
        <taxon>Mermithida</taxon>
        <taxon>Mermithoidea</taxon>
        <taxon>Mermithidae</taxon>
        <taxon>Romanomermis</taxon>
    </lineage>
</organism>
<sequence length="148" mass="15679">MVLILDDGMYSTQNVFLGWPVEFHWFSNRRAKWRREEKLRSHKRSVCSGSHVAVVSSSSSMTVGHNNDSSSSSGYSPSLGTETRGGCSQKHSDAPTCESQNAGSVTVAAAAAVAVAQGRYTNTAGPFGSSQPTAYPGFGHSIVVDSYG</sequence>
<dbReference type="GO" id="GO:0003677">
    <property type="term" value="F:DNA binding"/>
    <property type="evidence" value="ECO:0007669"/>
    <property type="project" value="InterPro"/>
</dbReference>
<dbReference type="Proteomes" id="UP000887565">
    <property type="component" value="Unplaced"/>
</dbReference>
<feature type="region of interest" description="Disordered" evidence="1">
    <location>
        <begin position="57"/>
        <end position="101"/>
    </location>
</feature>
<evidence type="ECO:0000313" key="3">
    <source>
        <dbReference type="WBParaSite" id="nRc.2.0.1.t37798-RA"/>
    </source>
</evidence>
<evidence type="ECO:0000256" key="1">
    <source>
        <dbReference type="SAM" id="MobiDB-lite"/>
    </source>
</evidence>
<reference evidence="3" key="1">
    <citation type="submission" date="2022-11" db="UniProtKB">
        <authorList>
            <consortium name="WormBaseParasite"/>
        </authorList>
    </citation>
    <scope>IDENTIFICATION</scope>
</reference>
<dbReference type="AlphaFoldDB" id="A0A915KG48"/>
<dbReference type="CDD" id="cd00086">
    <property type="entry name" value="homeodomain"/>
    <property type="match status" value="1"/>
</dbReference>
<protein>
    <submittedName>
        <fullName evidence="3">Uncharacterized protein</fullName>
    </submittedName>
</protein>
<accession>A0A915KG48</accession>
<proteinExistence type="predicted"/>
<keyword evidence="2" id="KW-1185">Reference proteome</keyword>
<evidence type="ECO:0000313" key="2">
    <source>
        <dbReference type="Proteomes" id="UP000887565"/>
    </source>
</evidence>
<dbReference type="InterPro" id="IPR001356">
    <property type="entry name" value="HD"/>
</dbReference>
<name>A0A915KG48_ROMCU</name>